<protein>
    <submittedName>
        <fullName evidence="7">Transport protein 56 (Polysaccharide biosynthesis transport protein)</fullName>
    </submittedName>
</protein>
<evidence type="ECO:0000313" key="8">
    <source>
        <dbReference type="Proteomes" id="UP000011680"/>
    </source>
</evidence>
<evidence type="ECO:0000256" key="1">
    <source>
        <dbReference type="ARBA" id="ARBA00004651"/>
    </source>
</evidence>
<keyword evidence="4 6" id="KW-1133">Transmembrane helix</keyword>
<dbReference type="PANTHER" id="PTHR30250">
    <property type="entry name" value="PST FAMILY PREDICTED COLANIC ACID TRANSPORTER"/>
    <property type="match status" value="1"/>
</dbReference>
<dbReference type="STRING" id="1227457.C451_06755"/>
<comment type="caution">
    <text evidence="7">The sequence shown here is derived from an EMBL/GenBank/DDBJ whole genome shotgun (WGS) entry which is preliminary data.</text>
</comment>
<dbReference type="OrthoDB" id="19148at2157"/>
<reference evidence="7 8" key="1">
    <citation type="journal article" date="2014" name="PLoS Genet.">
        <title>Phylogenetically driven sequencing of extremely halophilic archaea reveals strategies for static and dynamic osmo-response.</title>
        <authorList>
            <person name="Becker E.A."/>
            <person name="Seitzer P.M."/>
            <person name="Tritt A."/>
            <person name="Larsen D."/>
            <person name="Krusor M."/>
            <person name="Yao A.I."/>
            <person name="Wu D."/>
            <person name="Madern D."/>
            <person name="Eisen J.A."/>
            <person name="Darling A.E."/>
            <person name="Facciotti M.T."/>
        </authorList>
    </citation>
    <scope>NUCLEOTIDE SEQUENCE [LARGE SCALE GENOMIC DNA]</scope>
    <source>
        <strain evidence="7 8">JCM 13552</strain>
    </source>
</reference>
<accession>M0N9S7</accession>
<name>M0N9S7_9EURY</name>
<dbReference type="PATRIC" id="fig|1227457.3.peg.1208"/>
<keyword evidence="8" id="KW-1185">Reference proteome</keyword>
<dbReference type="InterPro" id="IPR050833">
    <property type="entry name" value="Poly_Biosynth_Transport"/>
</dbReference>
<evidence type="ECO:0000256" key="3">
    <source>
        <dbReference type="ARBA" id="ARBA00022692"/>
    </source>
</evidence>
<evidence type="ECO:0000256" key="5">
    <source>
        <dbReference type="ARBA" id="ARBA00023136"/>
    </source>
</evidence>
<feature type="transmembrane region" description="Helical" evidence="6">
    <location>
        <begin position="63"/>
        <end position="81"/>
    </location>
</feature>
<feature type="transmembrane region" description="Helical" evidence="6">
    <location>
        <begin position="382"/>
        <end position="415"/>
    </location>
</feature>
<dbReference type="InterPro" id="IPR002797">
    <property type="entry name" value="Polysacc_synth"/>
</dbReference>
<feature type="transmembrane region" description="Helical" evidence="6">
    <location>
        <begin position="341"/>
        <end position="362"/>
    </location>
</feature>
<feature type="transmembrane region" description="Helical" evidence="6">
    <location>
        <begin position="311"/>
        <end position="329"/>
    </location>
</feature>
<feature type="transmembrane region" description="Helical" evidence="6">
    <location>
        <begin position="171"/>
        <end position="189"/>
    </location>
</feature>
<comment type="subcellular location">
    <subcellularLocation>
        <location evidence="1">Cell membrane</location>
        <topology evidence="1">Multi-pass membrane protein</topology>
    </subcellularLocation>
</comment>
<evidence type="ECO:0000256" key="4">
    <source>
        <dbReference type="ARBA" id="ARBA00022989"/>
    </source>
</evidence>
<dbReference type="Pfam" id="PF01943">
    <property type="entry name" value="Polysacc_synt"/>
    <property type="match status" value="1"/>
</dbReference>
<feature type="transmembrane region" description="Helical" evidence="6">
    <location>
        <begin position="252"/>
        <end position="279"/>
    </location>
</feature>
<feature type="transmembrane region" description="Helical" evidence="6">
    <location>
        <begin position="21"/>
        <end position="43"/>
    </location>
</feature>
<dbReference type="PANTHER" id="PTHR30250:SF27">
    <property type="entry name" value="POLYSACCHARIDE BIOSYNTHESIS PROTEIN"/>
    <property type="match status" value="1"/>
</dbReference>
<dbReference type="eggNOG" id="arCOG02209">
    <property type="taxonomic scope" value="Archaea"/>
</dbReference>
<dbReference type="RefSeq" id="WP_007738993.1">
    <property type="nucleotide sequence ID" value="NZ_AOMF01000141.1"/>
</dbReference>
<dbReference type="GO" id="GO:0005886">
    <property type="term" value="C:plasma membrane"/>
    <property type="evidence" value="ECO:0007669"/>
    <property type="project" value="UniProtKB-SubCell"/>
</dbReference>
<dbReference type="Proteomes" id="UP000011680">
    <property type="component" value="Unassembled WGS sequence"/>
</dbReference>
<dbReference type="CDD" id="cd13128">
    <property type="entry name" value="MATE_Wzx_like"/>
    <property type="match status" value="1"/>
</dbReference>
<keyword evidence="3 6" id="KW-0812">Transmembrane</keyword>
<proteinExistence type="predicted"/>
<feature type="transmembrane region" description="Helical" evidence="6">
    <location>
        <begin position="195"/>
        <end position="212"/>
    </location>
</feature>
<gene>
    <name evidence="7" type="ORF">C451_06755</name>
</gene>
<organism evidence="7 8">
    <name type="scientific">Halococcus thailandensis JCM 13552</name>
    <dbReference type="NCBI Taxonomy" id="1227457"/>
    <lineage>
        <taxon>Archaea</taxon>
        <taxon>Methanobacteriati</taxon>
        <taxon>Methanobacteriota</taxon>
        <taxon>Stenosarchaea group</taxon>
        <taxon>Halobacteria</taxon>
        <taxon>Halobacteriales</taxon>
        <taxon>Halococcaceae</taxon>
        <taxon>Halococcus</taxon>
    </lineage>
</organism>
<sequence>MSEESATSTHFESLRSILGGASAFISGQMFVKLTGFAINALLLRGLGPELYGVYSYAKSFIDVFSSITTFGSDIAVLRFLPAFESNPNRQNRVLGVASLASLFGGFLIAGGLFALAPLINKYTLHQPVFVDALQIFALLLPLDTLSKLIGSTFRGIELATYQVFVTKVLRPILRLTAVTIALLIGFSLLGTISVLVVASVAIFVIAGFVLIYRTSFRPAPPDSAAEAREFFEYSMPLMFSRAGTILYNRVDVFMVGFLLSSTAVGFYNIGFLVSSVVILPLTGLSQIFTPIASRLFEANNYEELDSIYSTITRWAFTVSLFAALFAIVYAREILALFGPSVVRGAPVLQLFAIGQLLNAAVGPSNDLLMMTDHERLSFVNNWVFGVVNVILDYVFIQKFGFVGAAFATASVLGLLNIARWFELQYLEGLSPYSRNYYKPLIAGTGSLASMYGATYLTGGISLLVVGGFVGVVVFGAILYALGIEQDDIEFISRIL</sequence>
<dbReference type="AlphaFoldDB" id="M0N9S7"/>
<evidence type="ECO:0000256" key="2">
    <source>
        <dbReference type="ARBA" id="ARBA00022475"/>
    </source>
</evidence>
<keyword evidence="2" id="KW-1003">Cell membrane</keyword>
<evidence type="ECO:0000313" key="7">
    <source>
        <dbReference type="EMBL" id="EMA54328.1"/>
    </source>
</evidence>
<feature type="transmembrane region" description="Helical" evidence="6">
    <location>
        <begin position="460"/>
        <end position="483"/>
    </location>
</feature>
<dbReference type="EMBL" id="AOMF01000141">
    <property type="protein sequence ID" value="EMA54328.1"/>
    <property type="molecule type" value="Genomic_DNA"/>
</dbReference>
<evidence type="ECO:0000256" key="6">
    <source>
        <dbReference type="SAM" id="Phobius"/>
    </source>
</evidence>
<feature type="transmembrane region" description="Helical" evidence="6">
    <location>
        <begin position="93"/>
        <end position="116"/>
    </location>
</feature>
<keyword evidence="5 6" id="KW-0472">Membrane</keyword>